<keyword evidence="4" id="KW-0804">Transcription</keyword>
<protein>
    <submittedName>
        <fullName evidence="6">LysR family transcriptional regulator</fullName>
    </submittedName>
</protein>
<dbReference type="RefSeq" id="WP_099386568.1">
    <property type="nucleotide sequence ID" value="NZ_JANSWH010000067.1"/>
</dbReference>
<dbReference type="PANTHER" id="PTHR30346">
    <property type="entry name" value="TRANSCRIPTIONAL DUAL REGULATOR HCAR-RELATED"/>
    <property type="match status" value="1"/>
</dbReference>
<dbReference type="GO" id="GO:0003677">
    <property type="term" value="F:DNA binding"/>
    <property type="evidence" value="ECO:0007669"/>
    <property type="project" value="UniProtKB-KW"/>
</dbReference>
<evidence type="ECO:0000256" key="2">
    <source>
        <dbReference type="ARBA" id="ARBA00023015"/>
    </source>
</evidence>
<keyword evidence="2" id="KW-0805">Transcription regulation</keyword>
<dbReference type="PANTHER" id="PTHR30346:SF0">
    <property type="entry name" value="HCA OPERON TRANSCRIPTIONAL ACTIVATOR HCAR"/>
    <property type="match status" value="1"/>
</dbReference>
<dbReference type="InterPro" id="IPR036388">
    <property type="entry name" value="WH-like_DNA-bd_sf"/>
</dbReference>
<reference evidence="6 7" key="1">
    <citation type="submission" date="2017-10" db="EMBL/GenBank/DDBJ databases">
        <title>Resolving the taxonomy of Roseburia spp., Eubacterium rectale and Agathobacter spp. through phylogenomic analysis.</title>
        <authorList>
            <person name="Sheridan P.O."/>
            <person name="Walker A.W."/>
            <person name="Duncan S.H."/>
            <person name="Scott K.P."/>
            <person name="Toole P.W.O."/>
            <person name="Luis P."/>
            <person name="Flint H.J."/>
        </authorList>
    </citation>
    <scope>NUCLEOTIDE SEQUENCE [LARGE SCALE GENOMIC DNA]</scope>
    <source>
        <strain evidence="6 7">JK623</strain>
    </source>
</reference>
<dbReference type="CDD" id="cd05466">
    <property type="entry name" value="PBP2_LTTR_substrate"/>
    <property type="match status" value="1"/>
</dbReference>
<dbReference type="InterPro" id="IPR000847">
    <property type="entry name" value="LysR_HTH_N"/>
</dbReference>
<proteinExistence type="inferred from homology"/>
<organism evidence="6 7">
    <name type="scientific">Agathobacter ruminis</name>
    <dbReference type="NCBI Taxonomy" id="1712665"/>
    <lineage>
        <taxon>Bacteria</taxon>
        <taxon>Bacillati</taxon>
        <taxon>Bacillota</taxon>
        <taxon>Clostridia</taxon>
        <taxon>Lachnospirales</taxon>
        <taxon>Lachnospiraceae</taxon>
        <taxon>Agathobacter</taxon>
    </lineage>
</organism>
<gene>
    <name evidence="6" type="ORF">CSX02_09835</name>
</gene>
<keyword evidence="7" id="KW-1185">Reference proteome</keyword>
<name>A0A2G3E1G9_9FIRM</name>
<dbReference type="EMBL" id="PDYG01000082">
    <property type="protein sequence ID" value="PHU37079.1"/>
    <property type="molecule type" value="Genomic_DNA"/>
</dbReference>
<reference evidence="6 7" key="2">
    <citation type="submission" date="2017-10" db="EMBL/GenBank/DDBJ databases">
        <authorList>
            <person name="Banno H."/>
            <person name="Chua N.-H."/>
        </authorList>
    </citation>
    <scope>NUCLEOTIDE SEQUENCE [LARGE SCALE GENOMIC DNA]</scope>
    <source>
        <strain evidence="6 7">JK623</strain>
    </source>
</reference>
<evidence type="ECO:0000313" key="6">
    <source>
        <dbReference type="EMBL" id="PHU37079.1"/>
    </source>
</evidence>
<dbReference type="Pfam" id="PF03466">
    <property type="entry name" value="LysR_substrate"/>
    <property type="match status" value="1"/>
</dbReference>
<evidence type="ECO:0000259" key="5">
    <source>
        <dbReference type="PROSITE" id="PS50931"/>
    </source>
</evidence>
<keyword evidence="3" id="KW-0238">DNA-binding</keyword>
<evidence type="ECO:0000256" key="4">
    <source>
        <dbReference type="ARBA" id="ARBA00023163"/>
    </source>
</evidence>
<evidence type="ECO:0000256" key="3">
    <source>
        <dbReference type="ARBA" id="ARBA00023125"/>
    </source>
</evidence>
<dbReference type="Pfam" id="PF00126">
    <property type="entry name" value="HTH_1"/>
    <property type="match status" value="1"/>
</dbReference>
<comment type="caution">
    <text evidence="6">The sequence shown here is derived from an EMBL/GenBank/DDBJ whole genome shotgun (WGS) entry which is preliminary data.</text>
</comment>
<dbReference type="GO" id="GO:0003700">
    <property type="term" value="F:DNA-binding transcription factor activity"/>
    <property type="evidence" value="ECO:0007669"/>
    <property type="project" value="InterPro"/>
</dbReference>
<dbReference type="Proteomes" id="UP000224563">
    <property type="component" value="Unassembled WGS sequence"/>
</dbReference>
<dbReference type="PRINTS" id="PR00039">
    <property type="entry name" value="HTHLYSR"/>
</dbReference>
<dbReference type="AlphaFoldDB" id="A0A2G3E1G9"/>
<feature type="domain" description="HTH lysR-type" evidence="5">
    <location>
        <begin position="1"/>
        <end position="58"/>
    </location>
</feature>
<dbReference type="Gene3D" id="3.40.190.10">
    <property type="entry name" value="Periplasmic binding protein-like II"/>
    <property type="match status" value="2"/>
</dbReference>
<dbReference type="Gene3D" id="1.10.10.10">
    <property type="entry name" value="Winged helix-like DNA-binding domain superfamily/Winged helix DNA-binding domain"/>
    <property type="match status" value="1"/>
</dbReference>
<evidence type="ECO:0000256" key="1">
    <source>
        <dbReference type="ARBA" id="ARBA00009437"/>
    </source>
</evidence>
<dbReference type="InterPro" id="IPR036390">
    <property type="entry name" value="WH_DNA-bd_sf"/>
</dbReference>
<dbReference type="SUPFAM" id="SSF46785">
    <property type="entry name" value="Winged helix' DNA-binding domain"/>
    <property type="match status" value="1"/>
</dbReference>
<dbReference type="SUPFAM" id="SSF53850">
    <property type="entry name" value="Periplasmic binding protein-like II"/>
    <property type="match status" value="1"/>
</dbReference>
<dbReference type="PROSITE" id="PS50931">
    <property type="entry name" value="HTH_LYSR"/>
    <property type="match status" value="1"/>
</dbReference>
<evidence type="ECO:0000313" key="7">
    <source>
        <dbReference type="Proteomes" id="UP000224563"/>
    </source>
</evidence>
<dbReference type="FunFam" id="1.10.10.10:FF:000001">
    <property type="entry name" value="LysR family transcriptional regulator"/>
    <property type="match status" value="1"/>
</dbReference>
<comment type="similarity">
    <text evidence="1">Belongs to the LysR transcriptional regulatory family.</text>
</comment>
<sequence length="302" mass="34435">MTINQLRYVIAIAKASSMSEASSKLYISQPALSASIAELEEEVGISIFERNNRGVKLTDDGAEFLVYAKQVVGQYSLMEDRYLAKEHLYDHFSVSAQHFDFAVQAFTDTVKHFGPDAYRFSIRETMTHEVLEHVRDRVSEIGIVSYSKDNRAVLVKLLREYKLDFQPLRVCDAYVYVWDNHEFAGRKEISLEELQDYPFISFEQNNESDFYLSEEALGNYSFSKMIKSSDRATSMELIAQLNGYSIGSGMLAGEDKKLKGLVAIRLKEEDPLTIGYLTRTGSELSEYAKYYIETLNQLSGNK</sequence>
<accession>A0A2G3E1G9</accession>
<dbReference type="GO" id="GO:0032993">
    <property type="term" value="C:protein-DNA complex"/>
    <property type="evidence" value="ECO:0007669"/>
    <property type="project" value="TreeGrafter"/>
</dbReference>
<dbReference type="InterPro" id="IPR005119">
    <property type="entry name" value="LysR_subst-bd"/>
</dbReference>